<reference evidence="2 3" key="1">
    <citation type="submission" date="2020-04" db="EMBL/GenBank/DDBJ databases">
        <title>Perkinsus chesapeaki whole genome sequence.</title>
        <authorList>
            <person name="Bogema D.R."/>
        </authorList>
    </citation>
    <scope>NUCLEOTIDE SEQUENCE [LARGE SCALE GENOMIC DNA]</scope>
    <source>
        <strain evidence="2">ATCC PRA-425</strain>
    </source>
</reference>
<feature type="region of interest" description="Disordered" evidence="1">
    <location>
        <begin position="672"/>
        <end position="700"/>
    </location>
</feature>
<sequence>MPRPKPGGKQEVSAADLLNKLMGGKGKAHPVASHKAAAGGVGTEVKASALLAKLPEPSGGSGDSWGTVAQSREEASITVSNAASSSAGSSFKTSSRERRAPGVEASRSYMQSTNSGPVLASSTTTQQMSSSQMASSSVLASAVATNTRLQSAWGSSATTGATSTISDASSGSGFPSNLQWSSDSSVKDSGRQEAQESHRSGVDATVKSSNADGSWKSSTNSDAFGNTTKTASQGFESSKVASSNGGFESSKVASSNGGFESSKGGFESSKVASSNGGFGSSKVASSNGGFGSSKVASSNGGFESSKVASSNGGFGSSKVASSNGGFGSSKVASSNGGFESSKVASSKASSGNGGFSKSASSSVMESKESDGWGSDKSASEEDKESARSGDSSGLIASVSGSRSIQEKESIKSSNSRGSWEASRSNVASTTGGFGSSKQATSVRSSSGFEASAVAKSSSGSVVSNKEITSTKASGALSGGWGAESTHSSGAGRTSSAAKRQRSEIEEHSGVAYSGSVMRSAQSVVPQPLRVESIVMKDEGEQTDEQPVKLVRRKRKVSPHKKRQPRGNGSPVARKRNGGFAPQRDGEEVLPLRRGVSPIPPRRPEHGGFLSGNVEGRQVYKFNAPPRVSGGTRRVSPQPRSVKARNHSSSESSIRYDSRPPWRIGVSKAYIPEVPPPVVPTRSPPPRTKGRHMQPGGSSKDLTRWDWLAAGYSSEGLKHKHCHHNDPYGSNNIHHLHDKGRSSTPQQKVSVRRDVDESTYYIADHPSLPAASQKDIQQSPQVIPLIPGASAESPVCCWNPVPGGPPAAAVVFLNPEALGELSWVIPGATGGVSDGSAPPVTIVQNAADLWRIIANGAAKKETVSTGSGPTPRPMGPTASQTASLQGTTLERLPEEFSSSPHPEEADEPIASGGGGLLKPRGKWSLLAAGESTQGAMTKHHHGAHEPPPATPPIRATKGSPLQSSVKASSYVSGRQPDYDELTPVLASHQFSSSMNGSVDQADGYDPDSRQIIERLTEDEYTLQVDGNTIATTIETDRVTDEVDTMQLGSIELTTETQEEIITKETHSPGFDRTEMDVFTVERTEAHHITRNDANDNGTTGYSGTFGINSIDSVKEQDSFNTYSNTEQLDSIKSSEEEQVSSSSQQRVGEEMQLDAADSSSDQESLKPLVTPAFESANDTYREDAIASYRSQTSSMRSPVQSGVMMFGQPIVSPRPFNASTVQRIDEVVDTFEYTEELTVEALIRSVDDQLAGWERQLESYVYGKDNCTQVLDFFYATKLSTWEQVRAIREAAATSLNNTMLPDIDPVELAAVEEQLLSGAAAVSSYLASHTHFTTAIAANHAERCFHRALQITQAIGIGRLASLGDTELRALWVLAQSTTKAEFRASAYNYIQKAEQYLSLAIRSLESALAAWRMPIEGNPPADISPLIDSIVTDHVRDYRHEKLCLRALMDLALTLDDSIMEIGSGLGHNVLHLNDTGLVAAYGFEHRYSESSAVTRGAVTFLPGVTHGSVAFPYGPFDWGLVFNVFSLLSGNTTTQSEELTNLLRNIGSHTREGVVLFAWRDLARYSQIEEIGSRFLDAKIEPVTSLRLEGYVRRADRRDYNAVPMGVRAWVWRKGSDQSATEKEEEES</sequence>
<feature type="compositionally biased region" description="Polar residues" evidence="1">
    <location>
        <begin position="1121"/>
        <end position="1130"/>
    </location>
</feature>
<feature type="compositionally biased region" description="Polar residues" evidence="1">
    <location>
        <begin position="958"/>
        <end position="971"/>
    </location>
</feature>
<organism evidence="2 3">
    <name type="scientific">Perkinsus chesapeaki</name>
    <name type="common">Clam parasite</name>
    <name type="synonym">Perkinsus andrewsi</name>
    <dbReference type="NCBI Taxonomy" id="330153"/>
    <lineage>
        <taxon>Eukaryota</taxon>
        <taxon>Sar</taxon>
        <taxon>Alveolata</taxon>
        <taxon>Perkinsozoa</taxon>
        <taxon>Perkinsea</taxon>
        <taxon>Perkinsida</taxon>
        <taxon>Perkinsidae</taxon>
        <taxon>Perkinsus</taxon>
    </lineage>
</organism>
<feature type="compositionally biased region" description="Polar residues" evidence="1">
    <location>
        <begin position="411"/>
        <end position="448"/>
    </location>
</feature>
<evidence type="ECO:0000313" key="2">
    <source>
        <dbReference type="EMBL" id="KAF4657291.1"/>
    </source>
</evidence>
<feature type="compositionally biased region" description="Polar residues" evidence="1">
    <location>
        <begin position="294"/>
        <end position="311"/>
    </location>
</feature>
<comment type="caution">
    <text evidence="2">The sequence shown here is derived from an EMBL/GenBank/DDBJ whole genome shotgun (WGS) entry which is preliminary data.</text>
</comment>
<feature type="region of interest" description="Disordered" evidence="1">
    <location>
        <begin position="931"/>
        <end position="975"/>
    </location>
</feature>
<feature type="compositionally biased region" description="Polar residues" evidence="1">
    <location>
        <begin position="484"/>
        <end position="497"/>
    </location>
</feature>
<feature type="region of interest" description="Disordered" evidence="1">
    <location>
        <begin position="859"/>
        <end position="919"/>
    </location>
</feature>
<feature type="compositionally biased region" description="Basic residues" evidence="1">
    <location>
        <begin position="549"/>
        <end position="564"/>
    </location>
</feature>
<feature type="compositionally biased region" description="Polar residues" evidence="1">
    <location>
        <begin position="174"/>
        <end position="184"/>
    </location>
</feature>
<dbReference type="OrthoDB" id="10604794at2759"/>
<feature type="compositionally biased region" description="Pro residues" evidence="1">
    <location>
        <begin position="672"/>
        <end position="686"/>
    </location>
</feature>
<feature type="compositionally biased region" description="Basic and acidic residues" evidence="1">
    <location>
        <begin position="185"/>
        <end position="201"/>
    </location>
</feature>
<feature type="region of interest" description="Disordered" evidence="1">
    <location>
        <begin position="1121"/>
        <end position="1164"/>
    </location>
</feature>
<feature type="compositionally biased region" description="Low complexity" evidence="1">
    <location>
        <begin position="340"/>
        <end position="364"/>
    </location>
</feature>
<feature type="region of interest" description="Disordered" evidence="1">
    <location>
        <begin position="727"/>
        <end position="749"/>
    </location>
</feature>
<protein>
    <submittedName>
        <fullName evidence="2">Uncharacterized protein</fullName>
    </submittedName>
</protein>
<feature type="compositionally biased region" description="Polar residues" evidence="1">
    <location>
        <begin position="876"/>
        <end position="887"/>
    </location>
</feature>
<evidence type="ECO:0000256" key="1">
    <source>
        <dbReference type="SAM" id="MobiDB-lite"/>
    </source>
</evidence>
<feature type="compositionally biased region" description="Low complexity" evidence="1">
    <location>
        <begin position="80"/>
        <end position="93"/>
    </location>
</feature>
<keyword evidence="3" id="KW-1185">Reference proteome</keyword>
<feature type="compositionally biased region" description="Low complexity" evidence="1">
    <location>
        <begin position="254"/>
        <end position="270"/>
    </location>
</feature>
<feature type="compositionally biased region" description="Polar residues" evidence="1">
    <location>
        <begin position="206"/>
        <end position="253"/>
    </location>
</feature>
<evidence type="ECO:0000313" key="3">
    <source>
        <dbReference type="Proteomes" id="UP000591131"/>
    </source>
</evidence>
<dbReference type="Proteomes" id="UP000591131">
    <property type="component" value="Unassembled WGS sequence"/>
</dbReference>
<name>A0A7J6LDV8_PERCH</name>
<feature type="compositionally biased region" description="Basic and acidic residues" evidence="1">
    <location>
        <begin position="377"/>
        <end position="387"/>
    </location>
</feature>
<accession>A0A7J6LDV8</accession>
<dbReference type="EMBL" id="JAAPAO010000550">
    <property type="protein sequence ID" value="KAF4657291.1"/>
    <property type="molecule type" value="Genomic_DNA"/>
</dbReference>
<feature type="compositionally biased region" description="Low complexity" evidence="1">
    <location>
        <begin position="450"/>
        <end position="463"/>
    </location>
</feature>
<feature type="compositionally biased region" description="Low complexity" evidence="1">
    <location>
        <begin position="119"/>
        <end position="173"/>
    </location>
</feature>
<proteinExistence type="predicted"/>
<gene>
    <name evidence="2" type="ORF">FOL47_008527</name>
</gene>
<feature type="region of interest" description="Disordered" evidence="1">
    <location>
        <begin position="52"/>
        <end position="658"/>
    </location>
</feature>